<reference evidence="2" key="1">
    <citation type="journal article" date="2019" name="Int. J. Syst. Evol. Microbiol.">
        <title>The Global Catalogue of Microorganisms (GCM) 10K type strain sequencing project: providing services to taxonomists for standard genome sequencing and annotation.</title>
        <authorList>
            <consortium name="The Broad Institute Genomics Platform"/>
            <consortium name="The Broad Institute Genome Sequencing Center for Infectious Disease"/>
            <person name="Wu L."/>
            <person name="Ma J."/>
        </authorList>
    </citation>
    <scope>NUCLEOTIDE SEQUENCE [LARGE SCALE GENOMIC DNA]</scope>
    <source>
        <strain evidence="2">NBRC 100033</strain>
    </source>
</reference>
<protein>
    <recommendedName>
        <fullName evidence="3">PilZ domain-containing protein</fullName>
    </recommendedName>
</protein>
<proteinExistence type="predicted"/>
<dbReference type="Proteomes" id="UP001156682">
    <property type="component" value="Unassembled WGS sequence"/>
</dbReference>
<organism evidence="1 2">
    <name type="scientific">Marinospirillum insulare</name>
    <dbReference type="NCBI Taxonomy" id="217169"/>
    <lineage>
        <taxon>Bacteria</taxon>
        <taxon>Pseudomonadati</taxon>
        <taxon>Pseudomonadota</taxon>
        <taxon>Gammaproteobacteria</taxon>
        <taxon>Oceanospirillales</taxon>
        <taxon>Oceanospirillaceae</taxon>
        <taxon>Marinospirillum</taxon>
    </lineage>
</organism>
<dbReference type="EMBL" id="BSOR01000035">
    <property type="protein sequence ID" value="GLR64636.1"/>
    <property type="molecule type" value="Genomic_DNA"/>
</dbReference>
<keyword evidence="2" id="KW-1185">Reference proteome</keyword>
<sequence length="114" mass="13079">MTFLLDSGEFHTSAQQISHEEVRVICPAGDIPMLVPRTAHHRPDEKIIHQAELTLDKNFKLNVKLQVLNCRRYSQQGFNIAFRIVELTDEQQDELEAFLNSAIDKNIPTASMFN</sequence>
<gene>
    <name evidence="1" type="ORF">GCM10007878_20740</name>
</gene>
<comment type="caution">
    <text evidence="1">The sequence shown here is derived from an EMBL/GenBank/DDBJ whole genome shotgun (WGS) entry which is preliminary data.</text>
</comment>
<evidence type="ECO:0000313" key="2">
    <source>
        <dbReference type="Proteomes" id="UP001156682"/>
    </source>
</evidence>
<evidence type="ECO:0000313" key="1">
    <source>
        <dbReference type="EMBL" id="GLR64636.1"/>
    </source>
</evidence>
<name>A0ABQ6A143_9GAMM</name>
<evidence type="ECO:0008006" key="3">
    <source>
        <dbReference type="Google" id="ProtNLM"/>
    </source>
</evidence>
<accession>A0ABQ6A143</accession>
<dbReference type="RefSeq" id="WP_150112055.1">
    <property type="nucleotide sequence ID" value="NZ_BSOR01000035.1"/>
</dbReference>